<organism evidence="4 5">
    <name type="scientific">Pseudozyma hubeiensis (strain SY62)</name>
    <name type="common">Yeast</name>
    <dbReference type="NCBI Taxonomy" id="1305764"/>
    <lineage>
        <taxon>Eukaryota</taxon>
        <taxon>Fungi</taxon>
        <taxon>Dikarya</taxon>
        <taxon>Basidiomycota</taxon>
        <taxon>Ustilaginomycotina</taxon>
        <taxon>Ustilaginomycetes</taxon>
        <taxon>Ustilaginales</taxon>
        <taxon>Ustilaginaceae</taxon>
        <taxon>Pseudozyma</taxon>
    </lineage>
</organism>
<dbReference type="InterPro" id="IPR018713">
    <property type="entry name" value="MPAB/Lcp_cat_dom"/>
</dbReference>
<evidence type="ECO:0000256" key="1">
    <source>
        <dbReference type="SAM" id="MobiDB-lite"/>
    </source>
</evidence>
<feature type="region of interest" description="Disordered" evidence="1">
    <location>
        <begin position="650"/>
        <end position="676"/>
    </location>
</feature>
<sequence length="728" mass="81486">MSSSPISQLAADTLAHASEPAVASTAAVALLLLFVPAARKFAINVVCHIYAAIVHRPFRASTTDFFFSSHEAPLPPTHSLWYLVQASTTLKWRAQSNRLRHEKDIRWDDKDAVKHGDMIEAWDRITEWDSQCFHPHKLEQLRKVGDPLADDALDQLENTSADSQSHSSDTLLKIYQQTLAHDASKDQPSACSAFWRAIDRRPPPGSGALGLDWYRSCYGQDAVRDLPQWPRYPSTKQKEPIANLPTWTPQQHAAIDAQDDPAELQAEAEVLRRGQQVFYRYAGPMLTVLLHFSLAGGFASPRITQVLKQTAYLVPNTSVSHANQDASGSSSSLPTVEELRTTFKVDKARADRTWSRLLETTQFILDVVEKVVSLRPPSISAASDPTASKSDSRLAPLERGGEGWQSAVRVRLLHTTVRRRIMKLAEKHGSDPSTSLDNGYDVDTNGIPINQEDMLGTLCAFSSAPLMMMQKIGLQPTSQERKDYIALWRHVGFYMGIEPALLRRAFVDAHAADRTMFCTILHLFKQVEVHTNQSGEHRTTLQPRMQGPTIPVLIACADRPPFHTPLSAHVAISRRLLGKSMADSLALPASSPSREVLTDVLFAGMKMTILFGHLYPRKSWEERKLQLARPLLRRLIVFSFGNKRTKFEMPVPTTSASAETQSTDKGNIETQSHAHPDVPEDKQLITQLAREWRRLMREMYAVLFLVALLSLTPAVYLSLRLFGHYFSS</sequence>
<evidence type="ECO:0000256" key="2">
    <source>
        <dbReference type="SAM" id="Phobius"/>
    </source>
</evidence>
<keyword evidence="2" id="KW-1133">Transmembrane helix</keyword>
<dbReference type="eggNOG" id="ENOG502S0FM">
    <property type="taxonomic scope" value="Eukaryota"/>
</dbReference>
<feature type="transmembrane region" description="Helical" evidence="2">
    <location>
        <begin position="700"/>
        <end position="719"/>
    </location>
</feature>
<feature type="domain" description="ER-bound oxygenase mpaB/mpaB'/Rubber oxygenase catalytic" evidence="3">
    <location>
        <begin position="350"/>
        <end position="603"/>
    </location>
</feature>
<dbReference type="Proteomes" id="UP000014071">
    <property type="component" value="Unassembled WGS sequence"/>
</dbReference>
<gene>
    <name evidence="4" type="ORF">PHSY_006780</name>
</gene>
<dbReference type="EMBL" id="DF238829">
    <property type="protein sequence ID" value="GAC99180.1"/>
    <property type="molecule type" value="Genomic_DNA"/>
</dbReference>
<dbReference type="OrthoDB" id="6361347at2759"/>
<protein>
    <recommendedName>
        <fullName evidence="3">ER-bound oxygenase mpaB/mpaB'/Rubber oxygenase catalytic domain-containing protein</fullName>
    </recommendedName>
</protein>
<dbReference type="GeneID" id="24112046"/>
<feature type="compositionally biased region" description="Polar residues" evidence="1">
    <location>
        <begin position="652"/>
        <end position="671"/>
    </location>
</feature>
<feature type="region of interest" description="Disordered" evidence="1">
    <location>
        <begin position="378"/>
        <end position="398"/>
    </location>
</feature>
<dbReference type="Pfam" id="PF09995">
    <property type="entry name" value="MPAB_Lcp_cat"/>
    <property type="match status" value="1"/>
</dbReference>
<keyword evidence="5" id="KW-1185">Reference proteome</keyword>
<keyword evidence="2" id="KW-0472">Membrane</keyword>
<dbReference type="InterPro" id="IPR037473">
    <property type="entry name" value="Lcp-like"/>
</dbReference>
<evidence type="ECO:0000313" key="4">
    <source>
        <dbReference type="EMBL" id="GAC99180.1"/>
    </source>
</evidence>
<name>R9PM28_PSEHS</name>
<accession>R9PM28</accession>
<dbReference type="PANTHER" id="PTHR37539:SF1">
    <property type="entry name" value="ER-BOUND OXYGENASE MPAB_MPAB'_RUBBER OXYGENASE CATALYTIC DOMAIN-CONTAINING PROTEIN"/>
    <property type="match status" value="1"/>
</dbReference>
<dbReference type="RefSeq" id="XP_012192767.1">
    <property type="nucleotide sequence ID" value="XM_012337377.1"/>
</dbReference>
<proteinExistence type="predicted"/>
<keyword evidence="2" id="KW-0812">Transmembrane</keyword>
<dbReference type="GO" id="GO:0016491">
    <property type="term" value="F:oxidoreductase activity"/>
    <property type="evidence" value="ECO:0007669"/>
    <property type="project" value="InterPro"/>
</dbReference>
<reference evidence="5" key="1">
    <citation type="journal article" date="2013" name="Genome Announc.">
        <title>Draft genome sequence of the basidiomycetous yeast-like fungus Pseudozyma hubeiensis SY62, which produces an abundant amount of the biosurfactant mannosylerythritol lipids.</title>
        <authorList>
            <person name="Konishi M."/>
            <person name="Hatada Y."/>
            <person name="Horiuchi J."/>
        </authorList>
    </citation>
    <scope>NUCLEOTIDE SEQUENCE [LARGE SCALE GENOMIC DNA]</scope>
    <source>
        <strain evidence="5">SY62</strain>
    </source>
</reference>
<dbReference type="AlphaFoldDB" id="R9PM28"/>
<dbReference type="PANTHER" id="PTHR37539">
    <property type="entry name" value="SECRETED PROTEIN-RELATED"/>
    <property type="match status" value="1"/>
</dbReference>
<evidence type="ECO:0000259" key="3">
    <source>
        <dbReference type="Pfam" id="PF09995"/>
    </source>
</evidence>
<evidence type="ECO:0000313" key="5">
    <source>
        <dbReference type="Proteomes" id="UP000014071"/>
    </source>
</evidence>
<dbReference type="STRING" id="1305764.R9PM28"/>
<dbReference type="HOGENOM" id="CLU_021326_0_0_1"/>
<feature type="compositionally biased region" description="Polar residues" evidence="1">
    <location>
        <begin position="380"/>
        <end position="389"/>
    </location>
</feature>